<dbReference type="STRING" id="3880.A0A072TR01"/>
<dbReference type="GO" id="GO:0030570">
    <property type="term" value="F:pectate lyase activity"/>
    <property type="evidence" value="ECO:0000318"/>
    <property type="project" value="GO_Central"/>
</dbReference>
<dbReference type="InterPro" id="IPR007524">
    <property type="entry name" value="Pec_lyase_N"/>
</dbReference>
<keyword evidence="6" id="KW-0134">Cell wall</keyword>
<evidence type="ECO:0000256" key="7">
    <source>
        <dbReference type="ARBA" id="ARBA00022723"/>
    </source>
</evidence>
<feature type="signal peptide" evidence="12">
    <location>
        <begin position="1"/>
        <end position="23"/>
    </location>
</feature>
<reference evidence="14 17" key="2">
    <citation type="journal article" date="2014" name="BMC Genomics">
        <title>An improved genome release (version Mt4.0) for the model legume Medicago truncatula.</title>
        <authorList>
            <person name="Tang H."/>
            <person name="Krishnakumar V."/>
            <person name="Bidwell S."/>
            <person name="Rosen B."/>
            <person name="Chan A."/>
            <person name="Zhou S."/>
            <person name="Gentzbittel L."/>
            <person name="Childs K.L."/>
            <person name="Yandell M."/>
            <person name="Gundlach H."/>
            <person name="Mayer K.F."/>
            <person name="Schwartz D.C."/>
            <person name="Town C.D."/>
        </authorList>
    </citation>
    <scope>GENOME REANNOTATION</scope>
    <source>
        <strain evidence="14">A17</strain>
        <strain evidence="16 17">cv. Jemalong A17</strain>
    </source>
</reference>
<dbReference type="UniPathway" id="UPA00545">
    <property type="reaction ID" value="UER00824"/>
</dbReference>
<dbReference type="SUPFAM" id="SSF51126">
    <property type="entry name" value="Pectin lyase-like"/>
    <property type="match status" value="1"/>
</dbReference>
<dbReference type="EC" id="4.2.2.2" evidence="5 12"/>
<evidence type="ECO:0000256" key="12">
    <source>
        <dbReference type="RuleBase" id="RU361123"/>
    </source>
</evidence>
<organism evidence="14 17">
    <name type="scientific">Medicago truncatula</name>
    <name type="common">Barrel medic</name>
    <name type="synonym">Medicago tribuloides</name>
    <dbReference type="NCBI Taxonomy" id="3880"/>
    <lineage>
        <taxon>Eukaryota</taxon>
        <taxon>Viridiplantae</taxon>
        <taxon>Streptophyta</taxon>
        <taxon>Embryophyta</taxon>
        <taxon>Tracheophyta</taxon>
        <taxon>Spermatophyta</taxon>
        <taxon>Magnoliopsida</taxon>
        <taxon>eudicotyledons</taxon>
        <taxon>Gunneridae</taxon>
        <taxon>Pentapetalae</taxon>
        <taxon>rosids</taxon>
        <taxon>fabids</taxon>
        <taxon>Fabales</taxon>
        <taxon>Fabaceae</taxon>
        <taxon>Papilionoideae</taxon>
        <taxon>50 kb inversion clade</taxon>
        <taxon>NPAAA clade</taxon>
        <taxon>Hologalegina</taxon>
        <taxon>IRL clade</taxon>
        <taxon>Trifolieae</taxon>
        <taxon>Medicago</taxon>
    </lineage>
</organism>
<protein>
    <recommendedName>
        <fullName evidence="5 12">Pectate lyase</fullName>
        <ecNumber evidence="5 12">4.2.2.2</ecNumber>
    </recommendedName>
</protein>
<evidence type="ECO:0000313" key="17">
    <source>
        <dbReference type="Proteomes" id="UP000002051"/>
    </source>
</evidence>
<comment type="cofactor">
    <cofactor evidence="12">
        <name>Ca(2+)</name>
        <dbReference type="ChEBI" id="CHEBI:29108"/>
    </cofactor>
    <text evidence="12">Binds 1 Ca(2+) ion. Required for its activity.</text>
</comment>
<dbReference type="InterPro" id="IPR018082">
    <property type="entry name" value="AmbAllergen"/>
</dbReference>
<dbReference type="SMART" id="SM00656">
    <property type="entry name" value="Amb_all"/>
    <property type="match status" value="1"/>
</dbReference>
<dbReference type="GO" id="GO:0046872">
    <property type="term" value="F:metal ion binding"/>
    <property type="evidence" value="ECO:0007669"/>
    <property type="project" value="UniProtKB-KW"/>
</dbReference>
<evidence type="ECO:0000259" key="13">
    <source>
        <dbReference type="SMART" id="SM00656"/>
    </source>
</evidence>
<dbReference type="InterPro" id="IPR045032">
    <property type="entry name" value="PEL"/>
</dbReference>
<keyword evidence="7 12" id="KW-0479">Metal-binding</keyword>
<keyword evidence="11 12" id="KW-0456">Lyase</keyword>
<keyword evidence="8 12" id="KW-0732">Signal</keyword>
<feature type="chain" id="PRO_5014483271" description="Pectate lyase" evidence="12">
    <location>
        <begin position="24"/>
        <end position="455"/>
    </location>
</feature>
<feature type="domain" description="Pectate lyase" evidence="13">
    <location>
        <begin position="173"/>
        <end position="370"/>
    </location>
</feature>
<dbReference type="EMBL" id="PSQE01000008">
    <property type="protein sequence ID" value="RHN41111.1"/>
    <property type="molecule type" value="Genomic_DNA"/>
</dbReference>
<evidence type="ECO:0000313" key="15">
    <source>
        <dbReference type="EMBL" id="RHN41111.1"/>
    </source>
</evidence>
<dbReference type="OrthoDB" id="1637350at2759"/>
<evidence type="ECO:0000256" key="6">
    <source>
        <dbReference type="ARBA" id="ARBA00022512"/>
    </source>
</evidence>
<dbReference type="Proteomes" id="UP000265566">
    <property type="component" value="Chromosome 8"/>
</dbReference>
<dbReference type="PANTHER" id="PTHR31683">
    <property type="entry name" value="PECTATE LYASE 18-RELATED"/>
    <property type="match status" value="1"/>
</dbReference>
<reference evidence="18" key="4">
    <citation type="journal article" date="2018" name="Nat. Plants">
        <title>Whole-genome landscape of Medicago truncatula symbiotic genes.</title>
        <authorList>
            <person name="Pecrix Y."/>
            <person name="Staton S.E."/>
            <person name="Sallet E."/>
            <person name="Lelandais-Briere C."/>
            <person name="Moreau S."/>
            <person name="Carrere S."/>
            <person name="Blein T."/>
            <person name="Jardinaud M.F."/>
            <person name="Latrasse D."/>
            <person name="Zouine M."/>
            <person name="Zahm M."/>
            <person name="Kreplak J."/>
            <person name="Mayjonade B."/>
            <person name="Satge C."/>
            <person name="Perez M."/>
            <person name="Cauet S."/>
            <person name="Marande W."/>
            <person name="Chantry-Darmon C."/>
            <person name="Lopez-Roques C."/>
            <person name="Bouchez O."/>
            <person name="Berard A."/>
            <person name="Debelle F."/>
            <person name="Munos S."/>
            <person name="Bendahmane A."/>
            <person name="Berges H."/>
            <person name="Niebel A."/>
            <person name="Buitink J."/>
            <person name="Frugier F."/>
            <person name="Benhamed M."/>
            <person name="Crespi M."/>
            <person name="Gouzy J."/>
            <person name="Gamas P."/>
        </authorList>
    </citation>
    <scope>NUCLEOTIDE SEQUENCE [LARGE SCALE GENOMIC DNA]</scope>
    <source>
        <strain evidence="18">cv. Jemalong A17</strain>
    </source>
</reference>
<dbReference type="Pfam" id="PF04431">
    <property type="entry name" value="Pec_lyase_N"/>
    <property type="match status" value="1"/>
</dbReference>
<sequence>MARSLDIILFVLCLAILTPTLNANKLENNEYWTEQRPEFDSYWQERAKVAKQENKAAYFKDPYAISGNFTASISEIIAVKEKGRNLGGLKDDGTCLATNPIDRCWRCDPNWANNRQKLADCVQGFGRNTRGGQGGPIYVVTDPSDDDMMNPKPGTLRYAVTRNGSLWITFARSMAITLQQELIMSGDKTIDGRGVDVYISNGAGITIQFVKNVIIHGIKIYDIQVRDGGMIRDSEAHYGFRTKSDGDGISIFGASNVWIDHVSMRNCTDGLIDAIMGSTAITISNSHFTDHNEVMLFGASNDYSEDKIMQITLAFNHFGKRLVQRMPRARFGFVHCVNNDYTHWEMYAIGGSQNPTIISEGNRFIGPYNKMLGNDLINSKEITKREYTEESEWKTWQWRSINDEYINGAFFVQSGPELKDRPFSQKDMIKAKPGSFVGRLTRYSGNLRCRVGEPC</sequence>
<gene>
    <name evidence="16" type="primary">25502784</name>
    <name evidence="14" type="ordered locus">MTR_8g468980</name>
    <name evidence="15" type="ORF">MtrunA17_Chr8g0362561</name>
</gene>
<comment type="catalytic activity">
    <reaction evidence="1 12">
        <text>Eliminative cleavage of (1-&gt;4)-alpha-D-galacturonan to give oligosaccharides with 4-deoxy-alpha-D-galact-4-enuronosyl groups at their non-reducing ends.</text>
        <dbReference type="EC" id="4.2.2.2"/>
    </reaction>
</comment>
<dbReference type="PANTHER" id="PTHR31683:SF181">
    <property type="entry name" value="PECTATE LYASE 6-RELATED"/>
    <property type="match status" value="1"/>
</dbReference>
<dbReference type="EnsemblPlants" id="KEH19822">
    <property type="protein sequence ID" value="KEH19822"/>
    <property type="gene ID" value="MTR_8g468980"/>
</dbReference>
<keyword evidence="9 12" id="KW-0106">Calcium</keyword>
<dbReference type="InterPro" id="IPR012334">
    <property type="entry name" value="Pectin_lyas_fold"/>
</dbReference>
<keyword evidence="17" id="KW-1185">Reference proteome</keyword>
<accession>A0A072TR01</accession>
<dbReference type="Gene3D" id="2.160.20.10">
    <property type="entry name" value="Single-stranded right-handed beta-helix, Pectin lyase-like"/>
    <property type="match status" value="1"/>
</dbReference>
<evidence type="ECO:0000256" key="9">
    <source>
        <dbReference type="ARBA" id="ARBA00022837"/>
    </source>
</evidence>
<dbReference type="GO" id="GO:0045490">
    <property type="term" value="P:pectin catabolic process"/>
    <property type="evidence" value="ECO:0007669"/>
    <property type="project" value="UniProtKB-UniPathway"/>
</dbReference>
<keyword evidence="10" id="KW-0325">Glycoprotein</keyword>
<dbReference type="HOGENOM" id="CLU_026608_0_1_1"/>
<comment type="subcellular location">
    <subcellularLocation>
        <location evidence="2">Secreted</location>
        <location evidence="2">Cell wall</location>
    </subcellularLocation>
</comment>
<evidence type="ECO:0000256" key="11">
    <source>
        <dbReference type="ARBA" id="ARBA00023239"/>
    </source>
</evidence>
<dbReference type="Proteomes" id="UP000002051">
    <property type="component" value="Chromosome 8"/>
</dbReference>
<dbReference type="InterPro" id="IPR002022">
    <property type="entry name" value="Pec_lyase"/>
</dbReference>
<dbReference type="KEGG" id="mtr:25502784"/>
<dbReference type="InterPro" id="IPR011050">
    <property type="entry name" value="Pectin_lyase_fold/virulence"/>
</dbReference>
<reference evidence="15" key="5">
    <citation type="journal article" date="2018" name="Nat. Plants">
        <title>Whole-genome landscape of Medicago truncatula symbiotic genes.</title>
        <authorList>
            <person name="Pecrix Y."/>
            <person name="Gamas P."/>
            <person name="Carrere S."/>
        </authorList>
    </citation>
    <scope>NUCLEOTIDE SEQUENCE</scope>
    <source>
        <tissue evidence="15">Leaves</tissue>
    </source>
</reference>
<comment type="pathway">
    <text evidence="3 12">Glycan metabolism; pectin degradation; 2-dehydro-3-deoxy-D-gluconate from pectin: step 2/5.</text>
</comment>
<dbReference type="Pfam" id="PF00544">
    <property type="entry name" value="Pectate_lyase_4"/>
    <property type="match status" value="1"/>
</dbReference>
<name>A0A072TR01_MEDTR</name>
<evidence type="ECO:0000256" key="4">
    <source>
        <dbReference type="ARBA" id="ARBA00010980"/>
    </source>
</evidence>
<reference evidence="16" key="3">
    <citation type="submission" date="2015-04" db="UniProtKB">
        <authorList>
            <consortium name="EnsemblPlants"/>
        </authorList>
    </citation>
    <scope>IDENTIFICATION</scope>
    <source>
        <strain evidence="16">cv. Jemalong A17</strain>
    </source>
</reference>
<dbReference type="PRINTS" id="PR00807">
    <property type="entry name" value="AMBALLERGEN"/>
</dbReference>
<evidence type="ECO:0000256" key="8">
    <source>
        <dbReference type="ARBA" id="ARBA00022729"/>
    </source>
</evidence>
<evidence type="ECO:0000313" key="18">
    <source>
        <dbReference type="Proteomes" id="UP000265566"/>
    </source>
</evidence>
<proteinExistence type="inferred from homology"/>
<evidence type="ECO:0000256" key="3">
    <source>
        <dbReference type="ARBA" id="ARBA00005220"/>
    </source>
</evidence>
<evidence type="ECO:0000256" key="2">
    <source>
        <dbReference type="ARBA" id="ARBA00004191"/>
    </source>
</evidence>
<evidence type="ECO:0000313" key="16">
    <source>
        <dbReference type="EnsemblPlants" id="KEH19822"/>
    </source>
</evidence>
<reference evidence="14 17" key="1">
    <citation type="journal article" date="2011" name="Nature">
        <title>The Medicago genome provides insight into the evolution of rhizobial symbioses.</title>
        <authorList>
            <person name="Young N.D."/>
            <person name="Debelle F."/>
            <person name="Oldroyd G.E."/>
            <person name="Geurts R."/>
            <person name="Cannon S.B."/>
            <person name="Udvardi M.K."/>
            <person name="Benedito V.A."/>
            <person name="Mayer K.F."/>
            <person name="Gouzy J."/>
            <person name="Schoof H."/>
            <person name="Van de Peer Y."/>
            <person name="Proost S."/>
            <person name="Cook D.R."/>
            <person name="Meyers B.C."/>
            <person name="Spannagl M."/>
            <person name="Cheung F."/>
            <person name="De Mita S."/>
            <person name="Krishnakumar V."/>
            <person name="Gundlach H."/>
            <person name="Zhou S."/>
            <person name="Mudge J."/>
            <person name="Bharti A.K."/>
            <person name="Murray J.D."/>
            <person name="Naoumkina M.A."/>
            <person name="Rosen B."/>
            <person name="Silverstein K.A."/>
            <person name="Tang H."/>
            <person name="Rombauts S."/>
            <person name="Zhao P.X."/>
            <person name="Zhou P."/>
            <person name="Barbe V."/>
            <person name="Bardou P."/>
            <person name="Bechner M."/>
            <person name="Bellec A."/>
            <person name="Berger A."/>
            <person name="Berges H."/>
            <person name="Bidwell S."/>
            <person name="Bisseling T."/>
            <person name="Choisne N."/>
            <person name="Couloux A."/>
            <person name="Denny R."/>
            <person name="Deshpande S."/>
            <person name="Dai X."/>
            <person name="Doyle J.J."/>
            <person name="Dudez A.M."/>
            <person name="Farmer A.D."/>
            <person name="Fouteau S."/>
            <person name="Franken C."/>
            <person name="Gibelin C."/>
            <person name="Gish J."/>
            <person name="Goldstein S."/>
            <person name="Gonzalez A.J."/>
            <person name="Green P.J."/>
            <person name="Hallab A."/>
            <person name="Hartog M."/>
            <person name="Hua A."/>
            <person name="Humphray S.J."/>
            <person name="Jeong D.H."/>
            <person name="Jing Y."/>
            <person name="Jocker A."/>
            <person name="Kenton S.M."/>
            <person name="Kim D.J."/>
            <person name="Klee K."/>
            <person name="Lai H."/>
            <person name="Lang C."/>
            <person name="Lin S."/>
            <person name="Macmil S.L."/>
            <person name="Magdelenat G."/>
            <person name="Matthews L."/>
            <person name="McCorrison J."/>
            <person name="Monaghan E.L."/>
            <person name="Mun J.H."/>
            <person name="Najar F.Z."/>
            <person name="Nicholson C."/>
            <person name="Noirot C."/>
            <person name="O'Bleness M."/>
            <person name="Paule C.R."/>
            <person name="Poulain J."/>
            <person name="Prion F."/>
            <person name="Qin B."/>
            <person name="Qu C."/>
            <person name="Retzel E.F."/>
            <person name="Riddle C."/>
            <person name="Sallet E."/>
            <person name="Samain S."/>
            <person name="Samson N."/>
            <person name="Sanders I."/>
            <person name="Saurat O."/>
            <person name="Scarpelli C."/>
            <person name="Schiex T."/>
            <person name="Segurens B."/>
            <person name="Severin A.J."/>
            <person name="Sherrier D.J."/>
            <person name="Shi R."/>
            <person name="Sims S."/>
            <person name="Singer S.R."/>
            <person name="Sinharoy S."/>
            <person name="Sterck L."/>
            <person name="Viollet A."/>
            <person name="Wang B.B."/>
            <person name="Wang K."/>
            <person name="Wang M."/>
            <person name="Wang X."/>
            <person name="Warfsmann J."/>
            <person name="Weissenbach J."/>
            <person name="White D.D."/>
            <person name="White J.D."/>
            <person name="Wiley G.B."/>
            <person name="Wincker P."/>
            <person name="Xing Y."/>
            <person name="Yang L."/>
            <person name="Yao Z."/>
            <person name="Ying F."/>
            <person name="Zhai J."/>
            <person name="Zhou L."/>
            <person name="Zuber A."/>
            <person name="Denarie J."/>
            <person name="Dixon R.A."/>
            <person name="May G.D."/>
            <person name="Schwartz D.C."/>
            <person name="Rogers J."/>
            <person name="Quetier F."/>
            <person name="Town C.D."/>
            <person name="Roe B.A."/>
        </authorList>
    </citation>
    <scope>NUCLEOTIDE SEQUENCE [LARGE SCALE GENOMIC DNA]</scope>
    <source>
        <strain evidence="14">A17</strain>
        <strain evidence="16 17">cv. Jemalong A17</strain>
    </source>
</reference>
<keyword evidence="6" id="KW-0964">Secreted</keyword>
<evidence type="ECO:0000313" key="14">
    <source>
        <dbReference type="EMBL" id="KEH19822.1"/>
    </source>
</evidence>
<evidence type="ECO:0000256" key="1">
    <source>
        <dbReference type="ARBA" id="ARBA00000695"/>
    </source>
</evidence>
<dbReference type="Gramene" id="rna47400">
    <property type="protein sequence ID" value="RHN41111.1"/>
    <property type="gene ID" value="gene47400"/>
</dbReference>
<dbReference type="EMBL" id="CM001224">
    <property type="protein sequence ID" value="KEH19822.1"/>
    <property type="molecule type" value="Genomic_DNA"/>
</dbReference>
<evidence type="ECO:0000256" key="10">
    <source>
        <dbReference type="ARBA" id="ARBA00023180"/>
    </source>
</evidence>
<comment type="similarity">
    <text evidence="4 12">Belongs to the polysaccharide lyase 1 family.</text>
</comment>
<evidence type="ECO:0000256" key="5">
    <source>
        <dbReference type="ARBA" id="ARBA00012272"/>
    </source>
</evidence>
<dbReference type="AlphaFoldDB" id="A0A072TR01"/>